<accession>A0A562J7M6</accession>
<dbReference type="InterPro" id="IPR000891">
    <property type="entry name" value="PYR_CT"/>
</dbReference>
<gene>
    <name evidence="3" type="ORF">IQ19_05104</name>
</gene>
<dbReference type="GO" id="GO:0003852">
    <property type="term" value="F:2-isopropylmalate synthase activity"/>
    <property type="evidence" value="ECO:0007669"/>
    <property type="project" value="TreeGrafter"/>
</dbReference>
<dbReference type="PANTHER" id="PTHR10277:SF9">
    <property type="entry name" value="2-ISOPROPYLMALATE SYNTHASE 1, CHLOROPLASTIC-RELATED"/>
    <property type="match status" value="1"/>
</dbReference>
<dbReference type="Proteomes" id="UP000318667">
    <property type="component" value="Unassembled WGS sequence"/>
</dbReference>
<protein>
    <submittedName>
        <fullName evidence="3">2-isopropylmalate synthase</fullName>
    </submittedName>
</protein>
<proteinExistence type="predicted"/>
<keyword evidence="1" id="KW-0464">Manganese</keyword>
<sequence length="122" mass="13356">MKFNLNGIDFKIEGALDPRGLMGDASVTSRWRIISGVNLNQLEKLEIARQLERCGVDNMEAGRPVSSKGDFEAVRAIARTIKNSFVTGLARATKSDIDIAWDALKDAAEPRLHVFIATSPSI</sequence>
<dbReference type="Gene3D" id="3.20.20.70">
    <property type="entry name" value="Aldolase class I"/>
    <property type="match status" value="1"/>
</dbReference>
<feature type="domain" description="Pyruvate carboxyltransferase" evidence="2">
    <location>
        <begin position="37"/>
        <end position="120"/>
    </location>
</feature>
<dbReference type="EMBL" id="VLKI01000026">
    <property type="protein sequence ID" value="TWH78905.1"/>
    <property type="molecule type" value="Genomic_DNA"/>
</dbReference>
<comment type="caution">
    <text evidence="3">The sequence shown here is derived from an EMBL/GenBank/DDBJ whole genome shotgun (WGS) entry which is preliminary data.</text>
</comment>
<name>A0A562J7M6_9BACI</name>
<evidence type="ECO:0000313" key="4">
    <source>
        <dbReference type="Proteomes" id="UP000318667"/>
    </source>
</evidence>
<evidence type="ECO:0000256" key="1">
    <source>
        <dbReference type="ARBA" id="ARBA00023211"/>
    </source>
</evidence>
<reference evidence="3 4" key="1">
    <citation type="journal article" date="2015" name="Stand. Genomic Sci.">
        <title>Genomic Encyclopedia of Bacterial and Archaeal Type Strains, Phase III: the genomes of soil and plant-associated and newly described type strains.</title>
        <authorList>
            <person name="Whitman W.B."/>
            <person name="Woyke T."/>
            <person name="Klenk H.P."/>
            <person name="Zhou Y."/>
            <person name="Lilburn T.G."/>
            <person name="Beck B.J."/>
            <person name="De Vos P."/>
            <person name="Vandamme P."/>
            <person name="Eisen J.A."/>
            <person name="Garrity G."/>
            <person name="Hugenholtz P."/>
            <person name="Kyrpides N.C."/>
        </authorList>
    </citation>
    <scope>NUCLEOTIDE SEQUENCE [LARGE SCALE GENOMIC DNA]</scope>
    <source>
        <strain evidence="3 4">CGMCC 1.10115</strain>
    </source>
</reference>
<dbReference type="InterPro" id="IPR013785">
    <property type="entry name" value="Aldolase_TIM"/>
</dbReference>
<evidence type="ECO:0000313" key="3">
    <source>
        <dbReference type="EMBL" id="TWH78905.1"/>
    </source>
</evidence>
<dbReference type="GO" id="GO:0009098">
    <property type="term" value="P:L-leucine biosynthetic process"/>
    <property type="evidence" value="ECO:0007669"/>
    <property type="project" value="TreeGrafter"/>
</dbReference>
<evidence type="ECO:0000259" key="2">
    <source>
        <dbReference type="Pfam" id="PF00682"/>
    </source>
</evidence>
<keyword evidence="4" id="KW-1185">Reference proteome</keyword>
<dbReference type="SUPFAM" id="SSF51569">
    <property type="entry name" value="Aldolase"/>
    <property type="match status" value="1"/>
</dbReference>
<dbReference type="PANTHER" id="PTHR10277">
    <property type="entry name" value="HOMOCITRATE SYNTHASE-RELATED"/>
    <property type="match status" value="1"/>
</dbReference>
<dbReference type="Pfam" id="PF00682">
    <property type="entry name" value="HMGL-like"/>
    <property type="match status" value="1"/>
</dbReference>
<organism evidence="3 4">
    <name type="scientific">Cytobacillus oceanisediminis</name>
    <dbReference type="NCBI Taxonomy" id="665099"/>
    <lineage>
        <taxon>Bacteria</taxon>
        <taxon>Bacillati</taxon>
        <taxon>Bacillota</taxon>
        <taxon>Bacilli</taxon>
        <taxon>Bacillales</taxon>
        <taxon>Bacillaceae</taxon>
        <taxon>Cytobacillus</taxon>
    </lineage>
</organism>
<dbReference type="AlphaFoldDB" id="A0A562J7M6"/>
<dbReference type="InterPro" id="IPR050073">
    <property type="entry name" value="2-IPM_HCS-like"/>
</dbReference>